<dbReference type="PANTHER" id="PTHR37539">
    <property type="entry name" value="SECRETED PROTEIN-RELATED"/>
    <property type="match status" value="1"/>
</dbReference>
<dbReference type="InterPro" id="IPR037473">
    <property type="entry name" value="Lcp-like"/>
</dbReference>
<evidence type="ECO:0000259" key="1">
    <source>
        <dbReference type="Pfam" id="PF09995"/>
    </source>
</evidence>
<sequence length="398" mass="45339">MDNSIKERRIPERYQVNTSSFSFYWSRGLGVELLRKLPTKPSIAAADQFVPLLDQFDNSCDQLVEQLHLKIGFPQGQQLLKDALAGKPIDAAYEPILQNFLQTLDLSPSWLDWDKIEQGIGLSQRSGLSGLVVLRDYVLMGGYESSAINKPLIFTGALKKGAVKRLTETVTFWVDVTGNNALKKGNIGIEAILLTRCIHSYARLNILKHGQWQTEKWGIPLNTWDMLATNLGFSLVYLTGLKRMKFNILKSEVDGLFHVWKFIGTLLGIPTQLLPDTEEQAIEALYYWTMTQQSGDQDSLALAKALMEEPIKAAYPTNKWGRKLMREIHLYYNHYLLGDYSCSLLGLRKTVLGKIAYVNILKNKKANHMITDSLWRQQQIDKGRKIHEGVKQIYLKYN</sequence>
<feature type="domain" description="ER-bound oxygenase mpaB/mpaB'/Rubber oxygenase catalytic" evidence="1">
    <location>
        <begin position="146"/>
        <end position="350"/>
    </location>
</feature>
<proteinExistence type="predicted"/>
<dbReference type="GO" id="GO:0016491">
    <property type="term" value="F:oxidoreductase activity"/>
    <property type="evidence" value="ECO:0007669"/>
    <property type="project" value="InterPro"/>
</dbReference>
<accession>A0A654DK12</accession>
<dbReference type="AlphaFoldDB" id="A0A654DK12"/>
<evidence type="ECO:0000313" key="3">
    <source>
        <dbReference type="Proteomes" id="UP000432350"/>
    </source>
</evidence>
<dbReference type="Proteomes" id="UP000432350">
    <property type="component" value="Unassembled WGS sequence"/>
</dbReference>
<dbReference type="InterPro" id="IPR018713">
    <property type="entry name" value="MPAB/Lcp_cat_dom"/>
</dbReference>
<reference evidence="2 3" key="1">
    <citation type="submission" date="2019-10" db="EMBL/GenBank/DDBJ databases">
        <authorList>
            <person name="Karimi E."/>
        </authorList>
    </citation>
    <scope>NUCLEOTIDE SEQUENCE [LARGE SCALE GENOMIC DNA]</scope>
    <source>
        <strain evidence="2 3">Sphingobacterium sp. 8BC</strain>
    </source>
</reference>
<dbReference type="Pfam" id="PF09995">
    <property type="entry name" value="MPAB_Lcp_cat"/>
    <property type="match status" value="1"/>
</dbReference>
<evidence type="ECO:0000313" key="2">
    <source>
        <dbReference type="EMBL" id="VXD05726.1"/>
    </source>
</evidence>
<gene>
    <name evidence="2" type="primary">lcp</name>
    <name evidence="2" type="ORF">SPHINGO8BC_60666</name>
</gene>
<dbReference type="PANTHER" id="PTHR37539:SF1">
    <property type="entry name" value="ER-BOUND OXYGENASE MPAB_MPAB'_RUBBER OXYGENASE CATALYTIC DOMAIN-CONTAINING PROTEIN"/>
    <property type="match status" value="1"/>
</dbReference>
<name>A0A654DK12_SPHMU</name>
<protein>
    <submittedName>
        <fullName evidence="2">Latex clearing protein</fullName>
    </submittedName>
</protein>
<dbReference type="RefSeq" id="WP_236560205.1">
    <property type="nucleotide sequence ID" value="NZ_CP068086.1"/>
</dbReference>
<organism evidence="2 3">
    <name type="scientific">Sphingobacterium multivorum</name>
    <dbReference type="NCBI Taxonomy" id="28454"/>
    <lineage>
        <taxon>Bacteria</taxon>
        <taxon>Pseudomonadati</taxon>
        <taxon>Bacteroidota</taxon>
        <taxon>Sphingobacteriia</taxon>
        <taxon>Sphingobacteriales</taxon>
        <taxon>Sphingobacteriaceae</taxon>
        <taxon>Sphingobacterium</taxon>
    </lineage>
</organism>
<dbReference type="EMBL" id="CABWMV010000025">
    <property type="protein sequence ID" value="VXD05726.1"/>
    <property type="molecule type" value="Genomic_DNA"/>
</dbReference>